<dbReference type="EMBL" id="WUBL01000227">
    <property type="protein sequence ID" value="KAF2963164.1"/>
    <property type="molecule type" value="Genomic_DNA"/>
</dbReference>
<gene>
    <name evidence="2" type="ORF">GQX73_g10408</name>
</gene>
<feature type="region of interest" description="Disordered" evidence="1">
    <location>
        <begin position="177"/>
        <end position="203"/>
    </location>
</feature>
<dbReference type="Proteomes" id="UP000481858">
    <property type="component" value="Unassembled WGS sequence"/>
</dbReference>
<dbReference type="InParanoid" id="A0A7C8IL52"/>
<dbReference type="OrthoDB" id="10376784at2759"/>
<accession>A0A7C8IL52</accession>
<evidence type="ECO:0000256" key="1">
    <source>
        <dbReference type="SAM" id="MobiDB-lite"/>
    </source>
</evidence>
<evidence type="ECO:0000313" key="2">
    <source>
        <dbReference type="EMBL" id="KAF2963164.1"/>
    </source>
</evidence>
<comment type="caution">
    <text evidence="2">The sequence shown here is derived from an EMBL/GenBank/DDBJ whole genome shotgun (WGS) entry which is preliminary data.</text>
</comment>
<name>A0A7C8IL52_9PEZI</name>
<feature type="compositionally biased region" description="Basic and acidic residues" evidence="1">
    <location>
        <begin position="182"/>
        <end position="197"/>
    </location>
</feature>
<keyword evidence="3" id="KW-1185">Reference proteome</keyword>
<sequence length="238" mass="26542">MPPLTGFVFFTEISDIIKDALLGHVDNGEGEPTDEIIRGNFKKLIMSAMSNVEFLYAPDLDQFVLAISRELHLLPDTVIDLLCFVIDARGYFKFLDLVDCESGLSRRADFLSRYVDLELLKSLKGSLVATAAADLQDDAIDGDEAHQSDNLCHDVLASTASAEPKTNTLMEEVHGIQQTPYEAEKRLRDNKRNDDQPSRGVEGLENLTVENPDNLVGNITRTTEKDYEQETADNNNTF</sequence>
<organism evidence="2 3">
    <name type="scientific">Xylaria multiplex</name>
    <dbReference type="NCBI Taxonomy" id="323545"/>
    <lineage>
        <taxon>Eukaryota</taxon>
        <taxon>Fungi</taxon>
        <taxon>Dikarya</taxon>
        <taxon>Ascomycota</taxon>
        <taxon>Pezizomycotina</taxon>
        <taxon>Sordariomycetes</taxon>
        <taxon>Xylariomycetidae</taxon>
        <taxon>Xylariales</taxon>
        <taxon>Xylariaceae</taxon>
        <taxon>Xylaria</taxon>
    </lineage>
</organism>
<evidence type="ECO:0000313" key="3">
    <source>
        <dbReference type="Proteomes" id="UP000481858"/>
    </source>
</evidence>
<proteinExistence type="predicted"/>
<protein>
    <submittedName>
        <fullName evidence="2">Uncharacterized protein</fullName>
    </submittedName>
</protein>
<reference evidence="2 3" key="1">
    <citation type="submission" date="2019-12" db="EMBL/GenBank/DDBJ databases">
        <title>Draft genome sequence of the ascomycete Xylaria multiplex DSM 110363.</title>
        <authorList>
            <person name="Buettner E."/>
            <person name="Kellner H."/>
        </authorList>
    </citation>
    <scope>NUCLEOTIDE SEQUENCE [LARGE SCALE GENOMIC DNA]</scope>
    <source>
        <strain evidence="2 3">DSM 110363</strain>
    </source>
</reference>
<dbReference type="AlphaFoldDB" id="A0A7C8IL52"/>